<proteinExistence type="predicted"/>
<dbReference type="EMBL" id="QSJN01000001">
    <property type="protein sequence ID" value="RHD78345.1"/>
    <property type="molecule type" value="Genomic_DNA"/>
</dbReference>
<dbReference type="EMBL" id="JAJCNI010000001">
    <property type="protein sequence ID" value="MCB6516493.1"/>
    <property type="molecule type" value="Genomic_DNA"/>
</dbReference>
<reference evidence="7 9" key="1">
    <citation type="submission" date="2018-08" db="EMBL/GenBank/DDBJ databases">
        <title>A genome reference for cultivated species of the human gut microbiota.</title>
        <authorList>
            <person name="Zou Y."/>
            <person name="Xue W."/>
            <person name="Luo G."/>
        </authorList>
    </citation>
    <scope>NUCLEOTIDE SEQUENCE [LARGE SCALE GENOMIC DNA]</scope>
    <source>
        <strain evidence="7 9">AM30-4</strain>
    </source>
</reference>
<dbReference type="EMBL" id="WKMX01000022">
    <property type="protein sequence ID" value="MRZ08319.1"/>
    <property type="molecule type" value="Genomic_DNA"/>
</dbReference>
<dbReference type="InterPro" id="IPR029044">
    <property type="entry name" value="Nucleotide-diphossugar_trans"/>
</dbReference>
<gene>
    <name evidence="7" type="ORF">DW782_03410</name>
    <name evidence="8" type="ORF">FSA05_08305</name>
    <name evidence="6" type="ORF">GKD54_19345</name>
    <name evidence="5" type="ORF">GKD58_19590</name>
    <name evidence="3" type="ORF">LI194_01605</name>
    <name evidence="4" type="ORF">PN599_00355</name>
</gene>
<dbReference type="AlphaFoldDB" id="A0A3R6AIX4"/>
<dbReference type="Proteomes" id="UP000284660">
    <property type="component" value="Unassembled WGS sequence"/>
</dbReference>
<dbReference type="Gene3D" id="3.90.550.10">
    <property type="entry name" value="Spore Coat Polysaccharide Biosynthesis Protein SpsA, Chain A"/>
    <property type="match status" value="1"/>
</dbReference>
<evidence type="ECO:0000313" key="11">
    <source>
        <dbReference type="Proteomes" id="UP000450599"/>
    </source>
</evidence>
<dbReference type="Proteomes" id="UP000471216">
    <property type="component" value="Unassembled WGS sequence"/>
</dbReference>
<evidence type="ECO:0000259" key="2">
    <source>
        <dbReference type="Pfam" id="PF00535"/>
    </source>
</evidence>
<comment type="caution">
    <text evidence="7">The sequence shown here is derived from an EMBL/GenBank/DDBJ whole genome shotgun (WGS) entry which is preliminary data.</text>
</comment>
<dbReference type="SUPFAM" id="SSF53448">
    <property type="entry name" value="Nucleotide-diphospho-sugar transferases"/>
    <property type="match status" value="1"/>
</dbReference>
<keyword evidence="1" id="KW-0812">Transmembrane</keyword>
<dbReference type="EMBL" id="JAQMPJ010000001">
    <property type="protein sequence ID" value="MDB9003453.1"/>
    <property type="molecule type" value="Genomic_DNA"/>
</dbReference>
<keyword evidence="7" id="KW-0808">Transferase</keyword>
<feature type="transmembrane region" description="Helical" evidence="1">
    <location>
        <begin position="311"/>
        <end position="336"/>
    </location>
</feature>
<reference evidence="4" key="5">
    <citation type="submission" date="2023-01" db="EMBL/GenBank/DDBJ databases">
        <title>Human gut microbiome strain richness.</title>
        <authorList>
            <person name="Chen-Liaw A."/>
        </authorList>
    </citation>
    <scope>NUCLEOTIDE SEQUENCE</scope>
    <source>
        <strain evidence="4">RTP21484st1_E5_RTP21484_190118</strain>
    </source>
</reference>
<reference evidence="8 10" key="3">
    <citation type="submission" date="2019-07" db="EMBL/GenBank/DDBJ databases">
        <title>Genome sequencing of Parabacteroides distasonis iSURF_7.</title>
        <authorList>
            <person name="Degefu H.N."/>
            <person name="Ruoff K.L."/>
            <person name="Price C.E."/>
            <person name="Valls R.A."/>
            <person name="O'Toole G.A."/>
        </authorList>
    </citation>
    <scope>NUCLEOTIDE SEQUENCE [LARGE SCALE GENOMIC DNA]</scope>
    <source>
        <strain evidence="8 10">CFPLTA003_1B</strain>
    </source>
</reference>
<evidence type="ECO:0000313" key="7">
    <source>
        <dbReference type="EMBL" id="RHD78345.1"/>
    </source>
</evidence>
<name>A0A3R6AIX4_PARDI</name>
<accession>A0A3R6AIX4</accession>
<evidence type="ECO:0000313" key="6">
    <source>
        <dbReference type="EMBL" id="MRZ08319.1"/>
    </source>
</evidence>
<reference evidence="3" key="4">
    <citation type="submission" date="2021-10" db="EMBL/GenBank/DDBJ databases">
        <title>Collection of gut derived symbiotic bacterial strains cultured from healthy donors.</title>
        <authorList>
            <person name="Lin H."/>
            <person name="Littmann E."/>
            <person name="Kohout C."/>
            <person name="Pamer E.G."/>
        </authorList>
    </citation>
    <scope>NUCLEOTIDE SEQUENCE</scope>
    <source>
        <strain evidence="3">DFI.2.94</strain>
    </source>
</reference>
<dbReference type="PANTHER" id="PTHR22916:SF3">
    <property type="entry name" value="UDP-GLCNAC:BETAGAL BETA-1,3-N-ACETYLGLUCOSAMINYLTRANSFERASE-LIKE PROTEIN 1"/>
    <property type="match status" value="1"/>
</dbReference>
<keyword evidence="1" id="KW-1133">Transmembrane helix</keyword>
<dbReference type="EMBL" id="VOHW01000004">
    <property type="protein sequence ID" value="TWV62089.1"/>
    <property type="molecule type" value="Genomic_DNA"/>
</dbReference>
<evidence type="ECO:0000313" key="4">
    <source>
        <dbReference type="EMBL" id="MDB9003453.1"/>
    </source>
</evidence>
<dbReference type="GeneID" id="93525411"/>
<reference evidence="11 12" key="2">
    <citation type="journal article" date="2019" name="Nat. Med.">
        <title>A library of human gut bacterial isolates paired with longitudinal multiomics data enables mechanistic microbiome research.</title>
        <authorList>
            <person name="Poyet M."/>
            <person name="Groussin M."/>
            <person name="Gibbons S.M."/>
            <person name="Avila-Pacheco J."/>
            <person name="Jiang X."/>
            <person name="Kearney S.M."/>
            <person name="Perrotta A.R."/>
            <person name="Berdy B."/>
            <person name="Zhao S."/>
            <person name="Lieberman T.D."/>
            <person name="Swanson P.K."/>
            <person name="Smith M."/>
            <person name="Roesemann S."/>
            <person name="Alexander J.E."/>
            <person name="Rich S.A."/>
            <person name="Livny J."/>
            <person name="Vlamakis H."/>
            <person name="Clish C."/>
            <person name="Bullock K."/>
            <person name="Deik A."/>
            <person name="Scott J."/>
            <person name="Pierce K.A."/>
            <person name="Xavier R.J."/>
            <person name="Alm E.J."/>
        </authorList>
    </citation>
    <scope>NUCLEOTIDE SEQUENCE [LARGE SCALE GENOMIC DNA]</scope>
    <source>
        <strain evidence="6 12">BIOML-A10</strain>
        <strain evidence="5 11">BIOML-A11</strain>
    </source>
</reference>
<evidence type="ECO:0000256" key="1">
    <source>
        <dbReference type="SAM" id="Phobius"/>
    </source>
</evidence>
<evidence type="ECO:0000313" key="8">
    <source>
        <dbReference type="EMBL" id="TWV62089.1"/>
    </source>
</evidence>
<evidence type="ECO:0000313" key="3">
    <source>
        <dbReference type="EMBL" id="MCB6516493.1"/>
    </source>
</evidence>
<dbReference type="Proteomes" id="UP001210126">
    <property type="component" value="Unassembled WGS sequence"/>
</dbReference>
<dbReference type="Pfam" id="PF00535">
    <property type="entry name" value="Glycos_transf_2"/>
    <property type="match status" value="1"/>
</dbReference>
<dbReference type="Proteomes" id="UP001198806">
    <property type="component" value="Unassembled WGS sequence"/>
</dbReference>
<organism evidence="7 9">
    <name type="scientific">Parabacteroides distasonis</name>
    <dbReference type="NCBI Taxonomy" id="823"/>
    <lineage>
        <taxon>Bacteria</taxon>
        <taxon>Pseudomonadati</taxon>
        <taxon>Bacteroidota</taxon>
        <taxon>Bacteroidia</taxon>
        <taxon>Bacteroidales</taxon>
        <taxon>Tannerellaceae</taxon>
        <taxon>Parabacteroides</taxon>
    </lineage>
</organism>
<feature type="domain" description="Glycosyltransferase 2-like" evidence="2">
    <location>
        <begin position="5"/>
        <end position="136"/>
    </location>
</feature>
<keyword evidence="1" id="KW-0472">Membrane</keyword>
<dbReference type="Proteomes" id="UP000450599">
    <property type="component" value="Unassembled WGS sequence"/>
</dbReference>
<dbReference type="PANTHER" id="PTHR22916">
    <property type="entry name" value="GLYCOSYLTRANSFERASE"/>
    <property type="match status" value="1"/>
</dbReference>
<evidence type="ECO:0000313" key="12">
    <source>
        <dbReference type="Proteomes" id="UP000471216"/>
    </source>
</evidence>
<dbReference type="RefSeq" id="WP_005868357.1">
    <property type="nucleotide sequence ID" value="NZ_CACRUW010000012.1"/>
</dbReference>
<evidence type="ECO:0000313" key="9">
    <source>
        <dbReference type="Proteomes" id="UP000284660"/>
    </source>
</evidence>
<dbReference type="InterPro" id="IPR001173">
    <property type="entry name" value="Glyco_trans_2-like"/>
</dbReference>
<dbReference type="Proteomes" id="UP000315827">
    <property type="component" value="Unassembled WGS sequence"/>
</dbReference>
<evidence type="ECO:0000313" key="5">
    <source>
        <dbReference type="EMBL" id="MRY86422.1"/>
    </source>
</evidence>
<sequence length="351" mass="41015">MYKVSLAIPIYNVSLFVERALLSVLNQTYDNIEYLIVDDKGQDDSMDIVHRIIKDHPRGKDVRIIEHPYNIGLGATRNTAIDNAQGEYLFFMDSDDEIIPTCIEILVHKMQEHPVDFIAASHMKKDLSGKTYPTYTYSPILIQGDDLPVAQYRYAQNNDIYVMSWNKLYNLNFLKSHNIQCIPHQLVEDCWFTYQVIISAKSCQLISDQTLYYTINPESTTSKIKTQGYSMKLSISYAEIEKTKRAYIAHLRAHSIYPCLLFDTMFMGLYHAYRILCVDNKMEKQERKKLACSLLTRNFQLPNRIICSTSYLRFLAIYIFYSLPITIKINLVNLAIKFKIKDILQKWFHFN</sequence>
<protein>
    <submittedName>
        <fullName evidence="3 7">Glycosyltransferase</fullName>
    </submittedName>
</protein>
<dbReference type="EMBL" id="WKMW01000024">
    <property type="protein sequence ID" value="MRY86422.1"/>
    <property type="molecule type" value="Genomic_DNA"/>
</dbReference>
<dbReference type="GO" id="GO:0016758">
    <property type="term" value="F:hexosyltransferase activity"/>
    <property type="evidence" value="ECO:0007669"/>
    <property type="project" value="UniProtKB-ARBA"/>
</dbReference>
<dbReference type="CDD" id="cd00761">
    <property type="entry name" value="Glyco_tranf_GTA_type"/>
    <property type="match status" value="1"/>
</dbReference>
<evidence type="ECO:0000313" key="10">
    <source>
        <dbReference type="Proteomes" id="UP000315827"/>
    </source>
</evidence>